<dbReference type="AlphaFoldDB" id="A0AAN8CJ17"/>
<accession>A0AAN8CJ17</accession>
<proteinExistence type="predicted"/>
<comment type="caution">
    <text evidence="1">The sequence shown here is derived from an EMBL/GenBank/DDBJ whole genome shotgun (WGS) entry which is preliminary data.</text>
</comment>
<evidence type="ECO:0000313" key="1">
    <source>
        <dbReference type="EMBL" id="KAK5904502.1"/>
    </source>
</evidence>
<keyword evidence="2" id="KW-1185">Reference proteome</keyword>
<evidence type="ECO:0000313" key="2">
    <source>
        <dbReference type="Proteomes" id="UP001335648"/>
    </source>
</evidence>
<sequence>MARDQEQPVTAGEARVGTVEGIKSHSLSHGCSGCCQQGRSAAVMLSVTHYNFLLGDDETFMEVTEQNSSCISRCAGQVKRMENNM</sequence>
<reference evidence="1 2" key="1">
    <citation type="journal article" date="2023" name="Mol. Biol. Evol.">
        <title>Genomics of Secondarily Temperate Adaptation in the Only Non-Antarctic Icefish.</title>
        <authorList>
            <person name="Rivera-Colon A.G."/>
            <person name="Rayamajhi N."/>
            <person name="Minhas B.F."/>
            <person name="Madrigal G."/>
            <person name="Bilyk K.T."/>
            <person name="Yoon V."/>
            <person name="Hune M."/>
            <person name="Gregory S."/>
            <person name="Cheng C.H.C."/>
            <person name="Catchen J.M."/>
        </authorList>
    </citation>
    <scope>NUCLEOTIDE SEQUENCE [LARGE SCALE GENOMIC DNA]</scope>
    <source>
        <strain evidence="1">JC2023a</strain>
    </source>
</reference>
<dbReference type="Proteomes" id="UP001335648">
    <property type="component" value="Unassembled WGS sequence"/>
</dbReference>
<gene>
    <name evidence="1" type="ORF">CesoFtcFv8_006056</name>
</gene>
<organism evidence="1 2">
    <name type="scientific">Champsocephalus esox</name>
    <name type="common">pike icefish</name>
    <dbReference type="NCBI Taxonomy" id="159716"/>
    <lineage>
        <taxon>Eukaryota</taxon>
        <taxon>Metazoa</taxon>
        <taxon>Chordata</taxon>
        <taxon>Craniata</taxon>
        <taxon>Vertebrata</taxon>
        <taxon>Euteleostomi</taxon>
        <taxon>Actinopterygii</taxon>
        <taxon>Neopterygii</taxon>
        <taxon>Teleostei</taxon>
        <taxon>Neoteleostei</taxon>
        <taxon>Acanthomorphata</taxon>
        <taxon>Eupercaria</taxon>
        <taxon>Perciformes</taxon>
        <taxon>Notothenioidei</taxon>
        <taxon>Channichthyidae</taxon>
        <taxon>Champsocephalus</taxon>
    </lineage>
</organism>
<dbReference type="EMBL" id="JAULUE010002050">
    <property type="protein sequence ID" value="KAK5904502.1"/>
    <property type="molecule type" value="Genomic_DNA"/>
</dbReference>
<protein>
    <submittedName>
        <fullName evidence="1">Uncharacterized protein</fullName>
    </submittedName>
</protein>
<name>A0AAN8CJ17_9TELE</name>